<reference evidence="1" key="1">
    <citation type="submission" date="2021-02" db="EMBL/GenBank/DDBJ databases">
        <authorList>
            <consortium name="DOE Joint Genome Institute"/>
            <person name="Ahrendt S."/>
            <person name="Looney B.P."/>
            <person name="Miyauchi S."/>
            <person name="Morin E."/>
            <person name="Drula E."/>
            <person name="Courty P.E."/>
            <person name="Chicoki N."/>
            <person name="Fauchery L."/>
            <person name="Kohler A."/>
            <person name="Kuo A."/>
            <person name="Labutti K."/>
            <person name="Pangilinan J."/>
            <person name="Lipzen A."/>
            <person name="Riley R."/>
            <person name="Andreopoulos W."/>
            <person name="He G."/>
            <person name="Johnson J."/>
            <person name="Barry K.W."/>
            <person name="Grigoriev I.V."/>
            <person name="Nagy L."/>
            <person name="Hibbett D."/>
            <person name="Henrissat B."/>
            <person name="Matheny P.B."/>
            <person name="Labbe J."/>
            <person name="Martin F."/>
        </authorList>
    </citation>
    <scope>NUCLEOTIDE SEQUENCE</scope>
    <source>
        <strain evidence="1">FP105234-sp</strain>
    </source>
</reference>
<protein>
    <submittedName>
        <fullName evidence="1">Uncharacterized protein</fullName>
    </submittedName>
</protein>
<sequence>MSPATQSKPVAVWWSNAVFFLAAHVAAACGLYLRPPSTVPRATLIMTILLWQIASFGITIGYHRLYSHRAFRASFGVRLVLSFLGAMAFQGSIKWWTLRHRLHHRFTDDEEHDPYCATRGLLYSHVGWIFYKPKYEKLEFIERDDLEADPVVQFQHRYYVLLALFFGFVIPTLLGWTWGDANGAFIYGGFVSRLLIWHCTFLVNSLAHWDGLQPYTDENTSRTNLVLALLTAGEGNHNFHAFPHDYRSGPAILDWDPSKWVIALLNTLGWAWGLRRADTNDIKDAIQHMSGKHADHHGPYTGSAQGIAEWAGAIWQRRDQLDDYLRSNSCACVVLIDGYAVDATSYMKEHPGGARLLRSYAVPNGALDGSEKWKDAGWAYNGGMNKHSNAARKRMAQLRVAKIAFEL</sequence>
<keyword evidence="2" id="KW-1185">Reference proteome</keyword>
<name>A0ACB8S3C0_9AGAM</name>
<evidence type="ECO:0000313" key="2">
    <source>
        <dbReference type="Proteomes" id="UP000814033"/>
    </source>
</evidence>
<accession>A0ACB8S3C0</accession>
<gene>
    <name evidence="1" type="ORF">FA95DRAFT_1555494</name>
</gene>
<organism evidence="1 2">
    <name type="scientific">Auriscalpium vulgare</name>
    <dbReference type="NCBI Taxonomy" id="40419"/>
    <lineage>
        <taxon>Eukaryota</taxon>
        <taxon>Fungi</taxon>
        <taxon>Dikarya</taxon>
        <taxon>Basidiomycota</taxon>
        <taxon>Agaricomycotina</taxon>
        <taxon>Agaricomycetes</taxon>
        <taxon>Russulales</taxon>
        <taxon>Auriscalpiaceae</taxon>
        <taxon>Auriscalpium</taxon>
    </lineage>
</organism>
<reference evidence="1" key="2">
    <citation type="journal article" date="2022" name="New Phytol.">
        <title>Evolutionary transition to the ectomycorrhizal habit in the genomes of a hyperdiverse lineage of mushroom-forming fungi.</title>
        <authorList>
            <person name="Looney B."/>
            <person name="Miyauchi S."/>
            <person name="Morin E."/>
            <person name="Drula E."/>
            <person name="Courty P.E."/>
            <person name="Kohler A."/>
            <person name="Kuo A."/>
            <person name="LaButti K."/>
            <person name="Pangilinan J."/>
            <person name="Lipzen A."/>
            <person name="Riley R."/>
            <person name="Andreopoulos W."/>
            <person name="He G."/>
            <person name="Johnson J."/>
            <person name="Nolan M."/>
            <person name="Tritt A."/>
            <person name="Barry K.W."/>
            <person name="Grigoriev I.V."/>
            <person name="Nagy L.G."/>
            <person name="Hibbett D."/>
            <person name="Henrissat B."/>
            <person name="Matheny P.B."/>
            <person name="Labbe J."/>
            <person name="Martin F.M."/>
        </authorList>
    </citation>
    <scope>NUCLEOTIDE SEQUENCE</scope>
    <source>
        <strain evidence="1">FP105234-sp</strain>
    </source>
</reference>
<dbReference type="Proteomes" id="UP000814033">
    <property type="component" value="Unassembled WGS sequence"/>
</dbReference>
<dbReference type="EMBL" id="MU275860">
    <property type="protein sequence ID" value="KAI0050568.1"/>
    <property type="molecule type" value="Genomic_DNA"/>
</dbReference>
<comment type="caution">
    <text evidence="1">The sequence shown here is derived from an EMBL/GenBank/DDBJ whole genome shotgun (WGS) entry which is preliminary data.</text>
</comment>
<proteinExistence type="predicted"/>
<evidence type="ECO:0000313" key="1">
    <source>
        <dbReference type="EMBL" id="KAI0050568.1"/>
    </source>
</evidence>